<sequence length="74" mass="8770">MRVRVRVLKRRINDHSAERMDSSLTIYLSKVKVPRRGDEGARRRKEESKQASKMLMAITFVIIIISIDRRDSWI</sequence>
<dbReference type="GeneID" id="37024289"/>
<keyword evidence="1" id="KW-0812">Transmembrane</keyword>
<gene>
    <name evidence="2" type="ORF">FA14DRAFT_54376</name>
</gene>
<keyword evidence="3" id="KW-1185">Reference proteome</keyword>
<accession>A0A316VGA7</accession>
<name>A0A316VGA7_9BASI</name>
<dbReference type="EMBL" id="KZ819603">
    <property type="protein sequence ID" value="PWN36354.1"/>
    <property type="molecule type" value="Genomic_DNA"/>
</dbReference>
<dbReference type="Proteomes" id="UP000245771">
    <property type="component" value="Unassembled WGS sequence"/>
</dbReference>
<keyword evidence="1" id="KW-1133">Transmembrane helix</keyword>
<proteinExistence type="predicted"/>
<evidence type="ECO:0000313" key="2">
    <source>
        <dbReference type="EMBL" id="PWN36354.1"/>
    </source>
</evidence>
<reference evidence="2 3" key="1">
    <citation type="journal article" date="2018" name="Mol. Biol. Evol.">
        <title>Broad Genomic Sampling Reveals a Smut Pathogenic Ancestry of the Fungal Clade Ustilaginomycotina.</title>
        <authorList>
            <person name="Kijpornyongpan T."/>
            <person name="Mondo S.J."/>
            <person name="Barry K."/>
            <person name="Sandor L."/>
            <person name="Lee J."/>
            <person name="Lipzen A."/>
            <person name="Pangilinan J."/>
            <person name="LaButti K."/>
            <person name="Hainaut M."/>
            <person name="Henrissat B."/>
            <person name="Grigoriev I.V."/>
            <person name="Spatafora J.W."/>
            <person name="Aime M.C."/>
        </authorList>
    </citation>
    <scope>NUCLEOTIDE SEQUENCE [LARGE SCALE GENOMIC DNA]</scope>
    <source>
        <strain evidence="2 3">MCA 3882</strain>
    </source>
</reference>
<feature type="transmembrane region" description="Helical" evidence="1">
    <location>
        <begin position="51"/>
        <end position="67"/>
    </location>
</feature>
<dbReference type="RefSeq" id="XP_025356656.1">
    <property type="nucleotide sequence ID" value="XM_025502508.1"/>
</dbReference>
<keyword evidence="1" id="KW-0472">Membrane</keyword>
<dbReference type="InParanoid" id="A0A316VGA7"/>
<organism evidence="2 3">
    <name type="scientific">Meira miltonrushii</name>
    <dbReference type="NCBI Taxonomy" id="1280837"/>
    <lineage>
        <taxon>Eukaryota</taxon>
        <taxon>Fungi</taxon>
        <taxon>Dikarya</taxon>
        <taxon>Basidiomycota</taxon>
        <taxon>Ustilaginomycotina</taxon>
        <taxon>Exobasidiomycetes</taxon>
        <taxon>Exobasidiales</taxon>
        <taxon>Brachybasidiaceae</taxon>
        <taxon>Meira</taxon>
    </lineage>
</organism>
<evidence type="ECO:0000256" key="1">
    <source>
        <dbReference type="SAM" id="Phobius"/>
    </source>
</evidence>
<dbReference type="AlphaFoldDB" id="A0A316VGA7"/>
<evidence type="ECO:0000313" key="3">
    <source>
        <dbReference type="Proteomes" id="UP000245771"/>
    </source>
</evidence>
<protein>
    <submittedName>
        <fullName evidence="2">Uncharacterized protein</fullName>
    </submittedName>
</protein>